<accession>B6HEG0</accession>
<proteinExistence type="predicted"/>
<sequence length="192" mass="20903">MVDASRQPPPSRGLGDPSLLARRRDLFNIATGVGRVSQQMDSTWIVANKWPAAAHDLSTFQPQSSRGLGDPSLLARRRDLFNIATGVGLVSQQIDSTWIVANKWLAAAHDLPTFQPQSSPIVFSRQPLFNALALWTRSVCARGSRALPKHRTSRINDLFRHGPSLANAAGTGCSLTELLDTGDRSDTFLSLC</sequence>
<dbReference type="HOGENOM" id="CLU_1415607_0_0_1"/>
<dbReference type="Proteomes" id="UP000000724">
    <property type="component" value="Contig Pc00c20"/>
</dbReference>
<dbReference type="EMBL" id="AM920435">
    <property type="protein sequence ID" value="CAP85849.1"/>
    <property type="molecule type" value="Genomic_DNA"/>
</dbReference>
<protein>
    <submittedName>
        <fullName evidence="1">Uncharacterized protein</fullName>
    </submittedName>
</protein>
<keyword evidence="2" id="KW-1185">Reference proteome</keyword>
<dbReference type="AlphaFoldDB" id="B6HEG0"/>
<dbReference type="VEuPathDB" id="FungiDB:PCH_Pc20g05200"/>
<gene>
    <name evidence="1" type="ORF">Pc20g05200</name>
    <name evidence="1" type="ORF">PCH_Pc20g05200</name>
</gene>
<reference evidence="1 2" key="1">
    <citation type="journal article" date="2008" name="Nat. Biotechnol.">
        <title>Genome sequencing and analysis of the filamentous fungus Penicillium chrysogenum.</title>
        <authorList>
            <person name="van den Berg M.A."/>
            <person name="Albang R."/>
            <person name="Albermann K."/>
            <person name="Badger J.H."/>
            <person name="Daran J.-M."/>
            <person name="Driessen A.J.M."/>
            <person name="Garcia-Estrada C."/>
            <person name="Fedorova N.D."/>
            <person name="Harris D.M."/>
            <person name="Heijne W.H.M."/>
            <person name="Joardar V.S."/>
            <person name="Kiel J.A.K.W."/>
            <person name="Kovalchuk A."/>
            <person name="Martin J.F."/>
            <person name="Nierman W.C."/>
            <person name="Nijland J.G."/>
            <person name="Pronk J.T."/>
            <person name="Roubos J.A."/>
            <person name="van der Klei I.J."/>
            <person name="van Peij N.N.M.E."/>
            <person name="Veenhuis M."/>
            <person name="von Doehren H."/>
            <person name="Wagner C."/>
            <person name="Wortman J.R."/>
            <person name="Bovenberg R.A.L."/>
        </authorList>
    </citation>
    <scope>NUCLEOTIDE SEQUENCE [LARGE SCALE GENOMIC DNA]</scope>
    <source>
        <strain evidence="2">ATCC 28089 / DSM 1075 / NRRL 1951 / Wisconsin 54-1255</strain>
    </source>
</reference>
<evidence type="ECO:0000313" key="2">
    <source>
        <dbReference type="Proteomes" id="UP000000724"/>
    </source>
</evidence>
<name>B6HEG0_PENRW</name>
<evidence type="ECO:0000313" key="1">
    <source>
        <dbReference type="EMBL" id="CAP85849.1"/>
    </source>
</evidence>
<organism evidence="1 2">
    <name type="scientific">Penicillium rubens (strain ATCC 28089 / DSM 1075 / NRRL 1951 / Wisconsin 54-1255)</name>
    <name type="common">Penicillium chrysogenum</name>
    <dbReference type="NCBI Taxonomy" id="500485"/>
    <lineage>
        <taxon>Eukaryota</taxon>
        <taxon>Fungi</taxon>
        <taxon>Dikarya</taxon>
        <taxon>Ascomycota</taxon>
        <taxon>Pezizomycotina</taxon>
        <taxon>Eurotiomycetes</taxon>
        <taxon>Eurotiomycetidae</taxon>
        <taxon>Eurotiales</taxon>
        <taxon>Aspergillaceae</taxon>
        <taxon>Penicillium</taxon>
        <taxon>Penicillium chrysogenum species complex</taxon>
    </lineage>
</organism>